<feature type="compositionally biased region" description="Basic and acidic residues" evidence="5">
    <location>
        <begin position="111"/>
        <end position="122"/>
    </location>
</feature>
<keyword evidence="3 6" id="KW-1133">Transmembrane helix</keyword>
<dbReference type="STRING" id="157072.A0A024U791"/>
<feature type="compositionally biased region" description="Basic and acidic residues" evidence="5">
    <location>
        <begin position="73"/>
        <end position="89"/>
    </location>
</feature>
<keyword evidence="2 6" id="KW-0812">Transmembrane</keyword>
<dbReference type="InterPro" id="IPR019153">
    <property type="entry name" value="DDRGK_dom-contain"/>
</dbReference>
<dbReference type="eggNOG" id="KOG3054">
    <property type="taxonomic scope" value="Eukaryota"/>
</dbReference>
<organism evidence="7">
    <name type="scientific">Aphanomyces invadans</name>
    <dbReference type="NCBI Taxonomy" id="157072"/>
    <lineage>
        <taxon>Eukaryota</taxon>
        <taxon>Sar</taxon>
        <taxon>Stramenopiles</taxon>
        <taxon>Oomycota</taxon>
        <taxon>Saprolegniomycetes</taxon>
        <taxon>Saprolegniales</taxon>
        <taxon>Verrucalvaceae</taxon>
        <taxon>Aphanomyces</taxon>
    </lineage>
</organism>
<dbReference type="GO" id="GO:0044389">
    <property type="term" value="F:ubiquitin-like protein ligase binding"/>
    <property type="evidence" value="ECO:0007669"/>
    <property type="project" value="TreeGrafter"/>
</dbReference>
<dbReference type="GeneID" id="20083408"/>
<gene>
    <name evidence="7" type="ORF">H310_06358</name>
</gene>
<keyword evidence="4 6" id="KW-0472">Membrane</keyword>
<dbReference type="EMBL" id="KI913962">
    <property type="protein sequence ID" value="ETW01757.1"/>
    <property type="molecule type" value="Genomic_DNA"/>
</dbReference>
<feature type="transmembrane region" description="Helical" evidence="6">
    <location>
        <begin position="6"/>
        <end position="26"/>
    </location>
</feature>
<evidence type="ECO:0000313" key="7">
    <source>
        <dbReference type="EMBL" id="ETW01757.1"/>
    </source>
</evidence>
<evidence type="ECO:0000256" key="6">
    <source>
        <dbReference type="SAM" id="Phobius"/>
    </source>
</evidence>
<name>A0A024U791_9STRA</name>
<evidence type="ECO:0000256" key="3">
    <source>
        <dbReference type="ARBA" id="ARBA00022989"/>
    </source>
</evidence>
<feature type="region of interest" description="Disordered" evidence="5">
    <location>
        <begin position="64"/>
        <end position="122"/>
    </location>
</feature>
<dbReference type="SUPFAM" id="SSF46785">
    <property type="entry name" value="Winged helix' DNA-binding domain"/>
    <property type="match status" value="1"/>
</dbReference>
<evidence type="ECO:0000256" key="2">
    <source>
        <dbReference type="ARBA" id="ARBA00022692"/>
    </source>
</evidence>
<dbReference type="VEuPathDB" id="FungiDB:H310_06358"/>
<reference evidence="7" key="1">
    <citation type="submission" date="2013-12" db="EMBL/GenBank/DDBJ databases">
        <title>The Genome Sequence of Aphanomyces invadans NJM9701.</title>
        <authorList>
            <consortium name="The Broad Institute Genomics Platform"/>
            <person name="Russ C."/>
            <person name="Tyler B."/>
            <person name="van West P."/>
            <person name="Dieguez-Uribeondo J."/>
            <person name="Young S.K."/>
            <person name="Zeng Q."/>
            <person name="Gargeya S."/>
            <person name="Fitzgerald M."/>
            <person name="Abouelleil A."/>
            <person name="Alvarado L."/>
            <person name="Chapman S.B."/>
            <person name="Gainer-Dewar J."/>
            <person name="Goldberg J."/>
            <person name="Griggs A."/>
            <person name="Gujja S."/>
            <person name="Hansen M."/>
            <person name="Howarth C."/>
            <person name="Imamovic A."/>
            <person name="Ireland A."/>
            <person name="Larimer J."/>
            <person name="McCowan C."/>
            <person name="Murphy C."/>
            <person name="Pearson M."/>
            <person name="Poon T.W."/>
            <person name="Priest M."/>
            <person name="Roberts A."/>
            <person name="Saif S."/>
            <person name="Shea T."/>
            <person name="Sykes S."/>
            <person name="Wortman J."/>
            <person name="Nusbaum C."/>
            <person name="Birren B."/>
        </authorList>
    </citation>
    <scope>NUCLEOTIDE SEQUENCE [LARGE SCALE GENOMIC DNA]</scope>
    <source>
        <strain evidence="7">NJM9701</strain>
    </source>
</reference>
<dbReference type="PANTHER" id="PTHR48176:SF1">
    <property type="entry name" value="DDRGK DOMAIN-CONTAINING PROTEIN 1"/>
    <property type="match status" value="1"/>
</dbReference>
<dbReference type="InterPro" id="IPR036388">
    <property type="entry name" value="WH-like_DNA-bd_sf"/>
</dbReference>
<dbReference type="InterPro" id="IPR036390">
    <property type="entry name" value="WH_DNA-bd_sf"/>
</dbReference>
<dbReference type="Pfam" id="PF09756">
    <property type="entry name" value="DDRGK"/>
    <property type="match status" value="1"/>
</dbReference>
<evidence type="ECO:0000256" key="5">
    <source>
        <dbReference type="SAM" id="MobiDB-lite"/>
    </source>
</evidence>
<dbReference type="OrthoDB" id="2285710at2759"/>
<proteinExistence type="predicted"/>
<evidence type="ECO:0000256" key="1">
    <source>
        <dbReference type="ARBA" id="ARBA00004167"/>
    </source>
</evidence>
<comment type="subcellular location">
    <subcellularLocation>
        <location evidence="1">Membrane</location>
        <topology evidence="1">Single-pass membrane protein</topology>
    </subcellularLocation>
</comment>
<dbReference type="Gene3D" id="1.10.10.10">
    <property type="entry name" value="Winged helix-like DNA-binding domain superfamily/Winged helix DNA-binding domain"/>
    <property type="match status" value="1"/>
</dbReference>
<accession>A0A024U791</accession>
<dbReference type="InterPro" id="IPR050899">
    <property type="entry name" value="DDRGK_domain-containing"/>
</dbReference>
<dbReference type="GO" id="GO:0016020">
    <property type="term" value="C:membrane"/>
    <property type="evidence" value="ECO:0007669"/>
    <property type="project" value="UniProtKB-SubCell"/>
</dbReference>
<evidence type="ECO:0008006" key="8">
    <source>
        <dbReference type="Google" id="ProtNLM"/>
    </source>
</evidence>
<dbReference type="AlphaFoldDB" id="A0A024U791"/>
<dbReference type="PANTHER" id="PTHR48176">
    <property type="entry name" value="DDRGK DOMAIN-CONTAINING PROTEIN 1"/>
    <property type="match status" value="1"/>
</dbReference>
<protein>
    <recommendedName>
        <fullName evidence="8">DDRGK domain-containing protein 1</fullName>
    </recommendedName>
</protein>
<dbReference type="RefSeq" id="XP_008869605.1">
    <property type="nucleotide sequence ID" value="XM_008871383.1"/>
</dbReference>
<evidence type="ECO:0000256" key="4">
    <source>
        <dbReference type="ARBA" id="ARBA00023136"/>
    </source>
</evidence>
<sequence>MNTDAVLLAIAVIGLVTTFGITLYLVGYFRSAPEPTDSNHRPAGAAAANARQLNRGELRALRRRRQGVAAVNERAEQREQDMQAEHAENFEGEEEEDGGGPRVAGTSRKAMQKELKRQERERMRKFEASRREEVKRLREAKEEAHRKRLEAADADEDAREAELEAMRLRQEVKAKADFERWRAFMSVDDTGVDADMADDESAESERLHAVAEYVQSLKVVVLEEVAAEFGLRTEAVKDHIEKLVASGRLSGILDDRGKFITLSDDEMNAVALHIQRKGRVTLHELGLECNRLIHVD</sequence>
<dbReference type="SMART" id="SM01128">
    <property type="entry name" value="DDRGK"/>
    <property type="match status" value="1"/>
</dbReference>